<proteinExistence type="predicted"/>
<evidence type="ECO:0000256" key="3">
    <source>
        <dbReference type="ARBA" id="ARBA00022840"/>
    </source>
</evidence>
<dbReference type="InterPro" id="IPR000330">
    <property type="entry name" value="SNF2_N"/>
</dbReference>
<dbReference type="SUPFAM" id="SSF54160">
    <property type="entry name" value="Chromo domain-like"/>
    <property type="match status" value="1"/>
</dbReference>
<dbReference type="GO" id="GO:0003677">
    <property type="term" value="F:DNA binding"/>
    <property type="evidence" value="ECO:0007669"/>
    <property type="project" value="TreeGrafter"/>
</dbReference>
<sequence length="529" mass="59560">MFAAATKGGSDDATPEYMVKWQGLSYVEVTWERDIDIAFGQDAVDEYKAREDDRPRENGGFPVEKKQSLVGEMIQMLLRLMKWGTVKLFSLSQCWNFYRLPNKFVAHFLSSYRCQLCLTGKKCKKWLPEMNVVVYVGNRASLRGGSWYVCEQHKFYTNSKSGRIIKFHAPLTTHEVVLKDKAVLTKIKWSYLMEFSTKNKLLITGAPLQNSVEELWAFLHFPDPVKFKSKDEFSEKYKNLSSFNVLEANISDFEKCLDIVAGLQADKGTGEELIADFFDFGRHKFASPIKESDFVCPWLRTEIMLEYTSEEASAFLQKNLDNANASIVVHIADLQFLRDQLTITQVYLSLSLGCTWDVHQHRIKLSCGTLPPPPADASKLATCCLWASWYSSSATVASASTPIAQVLSQQTQALQLAFSHHNKHALSYSKSSICCVNLVRTYLSRRMPRQLNYTVSMARIYIPQGQTVPNSLSNAAAVPGSSTTAATTPASAPVGGQVALPPCNWIEHTAREGYKYYSVTSESRREKPE</sequence>
<dbReference type="GO" id="GO:0003682">
    <property type="term" value="F:chromatin binding"/>
    <property type="evidence" value="ECO:0007669"/>
    <property type="project" value="TreeGrafter"/>
</dbReference>
<reference evidence="6 7" key="1">
    <citation type="journal article" date="2018" name="Science">
        <title>The opium poppy genome and morphinan production.</title>
        <authorList>
            <person name="Guo L."/>
            <person name="Winzer T."/>
            <person name="Yang X."/>
            <person name="Li Y."/>
            <person name="Ning Z."/>
            <person name="He Z."/>
            <person name="Teodor R."/>
            <person name="Lu Y."/>
            <person name="Bowser T.A."/>
            <person name="Graham I.A."/>
            <person name="Ye K."/>
        </authorList>
    </citation>
    <scope>NUCLEOTIDE SEQUENCE [LARGE SCALE GENOMIC DNA]</scope>
    <source>
        <strain evidence="7">cv. HN1</strain>
        <tissue evidence="6">Leaves</tissue>
    </source>
</reference>
<evidence type="ECO:0000256" key="2">
    <source>
        <dbReference type="ARBA" id="ARBA00022741"/>
    </source>
</evidence>
<protein>
    <recommendedName>
        <fullName evidence="5">Chromo domain-containing protein</fullName>
    </recommendedName>
</protein>
<dbReference type="STRING" id="3469.A0A4Y7L7N3"/>
<evidence type="ECO:0000259" key="5">
    <source>
        <dbReference type="PROSITE" id="PS50013"/>
    </source>
</evidence>
<dbReference type="PANTHER" id="PTHR45623:SF14">
    <property type="entry name" value="CHROMODOMAIN-HELICASE-DNA-BINDING PROTEIN 1"/>
    <property type="match status" value="1"/>
</dbReference>
<dbReference type="Gene3D" id="2.40.50.40">
    <property type="match status" value="1"/>
</dbReference>
<evidence type="ECO:0000313" key="7">
    <source>
        <dbReference type="Proteomes" id="UP000316621"/>
    </source>
</evidence>
<name>A0A4Y7L7N3_PAPSO</name>
<gene>
    <name evidence="6" type="ORF">C5167_042761</name>
</gene>
<evidence type="ECO:0000256" key="1">
    <source>
        <dbReference type="ARBA" id="ARBA00004123"/>
    </source>
</evidence>
<dbReference type="InterPro" id="IPR016197">
    <property type="entry name" value="Chromo-like_dom_sf"/>
</dbReference>
<dbReference type="Pfam" id="PF02996">
    <property type="entry name" value="Prefoldin"/>
    <property type="match status" value="1"/>
</dbReference>
<dbReference type="SUPFAM" id="SSF46579">
    <property type="entry name" value="Prefoldin"/>
    <property type="match status" value="1"/>
</dbReference>
<dbReference type="SUPFAM" id="SSF52540">
    <property type="entry name" value="P-loop containing nucleoside triphosphate hydrolases"/>
    <property type="match status" value="1"/>
</dbReference>
<keyword evidence="2" id="KW-0547">Nucleotide-binding</keyword>
<dbReference type="InterPro" id="IPR038718">
    <property type="entry name" value="SNF2-like_sf"/>
</dbReference>
<dbReference type="Gene3D" id="3.40.50.10810">
    <property type="entry name" value="Tandem AAA-ATPase domain"/>
    <property type="match status" value="2"/>
</dbReference>
<evidence type="ECO:0000256" key="4">
    <source>
        <dbReference type="ARBA" id="ARBA00023242"/>
    </source>
</evidence>
<dbReference type="GO" id="GO:0000785">
    <property type="term" value="C:chromatin"/>
    <property type="evidence" value="ECO:0007669"/>
    <property type="project" value="TreeGrafter"/>
</dbReference>
<comment type="subcellular location">
    <subcellularLocation>
        <location evidence="1">Nucleus</location>
    </subcellularLocation>
</comment>
<dbReference type="GO" id="GO:0016887">
    <property type="term" value="F:ATP hydrolysis activity"/>
    <property type="evidence" value="ECO:0007669"/>
    <property type="project" value="TreeGrafter"/>
</dbReference>
<dbReference type="InterPro" id="IPR027417">
    <property type="entry name" value="P-loop_NTPase"/>
</dbReference>
<dbReference type="GO" id="GO:0005524">
    <property type="term" value="F:ATP binding"/>
    <property type="evidence" value="ECO:0007669"/>
    <property type="project" value="UniProtKB-KW"/>
</dbReference>
<dbReference type="Proteomes" id="UP000316621">
    <property type="component" value="Chromosome 10"/>
</dbReference>
<accession>A0A4Y7L7N3</accession>
<organism evidence="6 7">
    <name type="scientific">Papaver somniferum</name>
    <name type="common">Opium poppy</name>
    <dbReference type="NCBI Taxonomy" id="3469"/>
    <lineage>
        <taxon>Eukaryota</taxon>
        <taxon>Viridiplantae</taxon>
        <taxon>Streptophyta</taxon>
        <taxon>Embryophyta</taxon>
        <taxon>Tracheophyta</taxon>
        <taxon>Spermatophyta</taxon>
        <taxon>Magnoliopsida</taxon>
        <taxon>Ranunculales</taxon>
        <taxon>Papaveraceae</taxon>
        <taxon>Papaveroideae</taxon>
        <taxon>Papaver</taxon>
    </lineage>
</organism>
<dbReference type="GO" id="GO:0005634">
    <property type="term" value="C:nucleus"/>
    <property type="evidence" value="ECO:0007669"/>
    <property type="project" value="UniProtKB-SubCell"/>
</dbReference>
<dbReference type="InterPro" id="IPR000953">
    <property type="entry name" value="Chromo/chromo_shadow_dom"/>
</dbReference>
<dbReference type="Gramene" id="RZC80185">
    <property type="protein sequence ID" value="RZC80185"/>
    <property type="gene ID" value="C5167_042761"/>
</dbReference>
<evidence type="ECO:0000313" key="6">
    <source>
        <dbReference type="EMBL" id="RZC80185.1"/>
    </source>
</evidence>
<keyword evidence="7" id="KW-1185">Reference proteome</keyword>
<keyword evidence="4" id="KW-0539">Nucleus</keyword>
<dbReference type="GO" id="GO:0042393">
    <property type="term" value="F:histone binding"/>
    <property type="evidence" value="ECO:0007669"/>
    <property type="project" value="TreeGrafter"/>
</dbReference>
<keyword evidence="3" id="KW-0067">ATP-binding</keyword>
<dbReference type="GO" id="GO:0034728">
    <property type="term" value="P:nucleosome organization"/>
    <property type="evidence" value="ECO:0007669"/>
    <property type="project" value="TreeGrafter"/>
</dbReference>
<dbReference type="InterPro" id="IPR023780">
    <property type="entry name" value="Chromo_domain"/>
</dbReference>
<dbReference type="GO" id="GO:0140658">
    <property type="term" value="F:ATP-dependent chromatin remodeler activity"/>
    <property type="evidence" value="ECO:0007669"/>
    <property type="project" value="TreeGrafter"/>
</dbReference>
<dbReference type="PANTHER" id="PTHR45623">
    <property type="entry name" value="CHROMODOMAIN-HELICASE-DNA-BINDING PROTEIN 3-RELATED-RELATED"/>
    <property type="match status" value="1"/>
</dbReference>
<dbReference type="InterPro" id="IPR004127">
    <property type="entry name" value="Prefoldin_subunit_alpha"/>
</dbReference>
<feature type="domain" description="Chromo" evidence="5">
    <location>
        <begin position="1"/>
        <end position="59"/>
    </location>
</feature>
<dbReference type="Pfam" id="PF00176">
    <property type="entry name" value="SNF2-rel_dom"/>
    <property type="match status" value="1"/>
</dbReference>
<dbReference type="EMBL" id="CM010724">
    <property type="protein sequence ID" value="RZC80185.1"/>
    <property type="molecule type" value="Genomic_DNA"/>
</dbReference>
<dbReference type="AlphaFoldDB" id="A0A4Y7L7N3"/>
<dbReference type="PROSITE" id="PS50013">
    <property type="entry name" value="CHROMO_2"/>
    <property type="match status" value="1"/>
</dbReference>
<dbReference type="Pfam" id="PF00385">
    <property type="entry name" value="Chromo"/>
    <property type="match status" value="1"/>
</dbReference>